<dbReference type="PANTHER" id="PTHR31569">
    <property type="entry name" value="SWIM-TYPE DOMAIN-CONTAINING PROTEIN"/>
    <property type="match status" value="1"/>
</dbReference>
<name>A0A2H1BSQ3_FASHE</name>
<proteinExistence type="predicted"/>
<reference evidence="2" key="1">
    <citation type="submission" date="2019-03" db="EMBL/GenBank/DDBJ databases">
        <title>Improved annotation for the trematode Fasciola hepatica.</title>
        <authorList>
            <person name="Choi Y.-J."/>
            <person name="Martin J."/>
            <person name="Mitreva M."/>
        </authorList>
    </citation>
    <scope>NUCLEOTIDE SEQUENCE [LARGE SCALE GENOMIC DNA]</scope>
</reference>
<dbReference type="InterPro" id="IPR052579">
    <property type="entry name" value="Zinc_finger_SWIM"/>
</dbReference>
<sequence>MALGNCSVAQAFSCMMHFPYQTFAKFREDFTTFQQATSTSYSITMCQKASVYFKETGRKLPDHFPYKRLRYVCTHARKRNPRIKIARHEDMNCTAFLSLCVTNGLLALKKGNFVHSHSLQGISPWVYHKNRRLTEEQTEIVHSLMRNSVSTREILLYIEEQFDRKLNRFDLRRIRDKLRDEELSGCVPDIPSTNKVAGDQGRNTHDSNCATSFNEGISRTTPLQTQYTLGAEVNEPDQLDDVIFGKQTTHFSSLALSHPNELNWSDLRQNCVPRLFRTRSSCGSTSRESHASSVASALAKDSALAPNDSSLIRQLLEKPRSEPLRRGRVGLVEALRPS</sequence>
<dbReference type="AlphaFoldDB" id="A0A2H1BSQ3"/>
<gene>
    <name evidence="2" type="ORF">D915_010471</name>
</gene>
<dbReference type="PANTHER" id="PTHR31569:SF4">
    <property type="entry name" value="SWIM-TYPE DOMAIN-CONTAINING PROTEIN"/>
    <property type="match status" value="1"/>
</dbReference>
<comment type="caution">
    <text evidence="2">The sequence shown here is derived from an EMBL/GenBank/DDBJ whole genome shotgun (WGS) entry which is preliminary data.</text>
</comment>
<accession>A0A2H1BSQ3</accession>
<keyword evidence="3" id="KW-1185">Reference proteome</keyword>
<dbReference type="EMBL" id="JXXN02009370">
    <property type="protein sequence ID" value="THD18651.1"/>
    <property type="molecule type" value="Genomic_DNA"/>
</dbReference>
<protein>
    <recommendedName>
        <fullName evidence="1">ZSWIM3 N-terminal domain-containing protein</fullName>
    </recommendedName>
</protein>
<dbReference type="Pfam" id="PF21599">
    <property type="entry name" value="ZSWIM3_N"/>
    <property type="match status" value="1"/>
</dbReference>
<dbReference type="InterPro" id="IPR048325">
    <property type="entry name" value="ZSWIM3_N"/>
</dbReference>
<evidence type="ECO:0000313" key="2">
    <source>
        <dbReference type="EMBL" id="THD18651.1"/>
    </source>
</evidence>
<feature type="domain" description="ZSWIM3 N-terminal" evidence="1">
    <location>
        <begin position="20"/>
        <end position="117"/>
    </location>
</feature>
<dbReference type="Proteomes" id="UP000230066">
    <property type="component" value="Unassembled WGS sequence"/>
</dbReference>
<evidence type="ECO:0000259" key="1">
    <source>
        <dbReference type="Pfam" id="PF21599"/>
    </source>
</evidence>
<organism evidence="2 3">
    <name type="scientific">Fasciola hepatica</name>
    <name type="common">Liver fluke</name>
    <dbReference type="NCBI Taxonomy" id="6192"/>
    <lineage>
        <taxon>Eukaryota</taxon>
        <taxon>Metazoa</taxon>
        <taxon>Spiralia</taxon>
        <taxon>Lophotrochozoa</taxon>
        <taxon>Platyhelminthes</taxon>
        <taxon>Trematoda</taxon>
        <taxon>Digenea</taxon>
        <taxon>Plagiorchiida</taxon>
        <taxon>Echinostomata</taxon>
        <taxon>Echinostomatoidea</taxon>
        <taxon>Fasciolidae</taxon>
        <taxon>Fasciola</taxon>
    </lineage>
</organism>
<evidence type="ECO:0000313" key="3">
    <source>
        <dbReference type="Proteomes" id="UP000230066"/>
    </source>
</evidence>